<dbReference type="Proteomes" id="UP001595998">
    <property type="component" value="Unassembled WGS sequence"/>
</dbReference>
<protein>
    <submittedName>
        <fullName evidence="3">Response regulator</fullName>
    </submittedName>
</protein>
<dbReference type="Gene3D" id="3.40.50.2300">
    <property type="match status" value="1"/>
</dbReference>
<dbReference type="CDD" id="cd00156">
    <property type="entry name" value="REC"/>
    <property type="match status" value="1"/>
</dbReference>
<proteinExistence type="predicted"/>
<organism evidence="3 4">
    <name type="scientific">Deinococcus navajonensis</name>
    <dbReference type="NCBI Taxonomy" id="309884"/>
    <lineage>
        <taxon>Bacteria</taxon>
        <taxon>Thermotogati</taxon>
        <taxon>Deinococcota</taxon>
        <taxon>Deinococci</taxon>
        <taxon>Deinococcales</taxon>
        <taxon>Deinococcaceae</taxon>
        <taxon>Deinococcus</taxon>
    </lineage>
</organism>
<dbReference type="SUPFAM" id="SSF52172">
    <property type="entry name" value="CheY-like"/>
    <property type="match status" value="1"/>
</dbReference>
<dbReference type="Pfam" id="PF00072">
    <property type="entry name" value="Response_reg"/>
    <property type="match status" value="1"/>
</dbReference>
<dbReference type="RefSeq" id="WP_380036021.1">
    <property type="nucleotide sequence ID" value="NZ_JBHSEH010000004.1"/>
</dbReference>
<name>A0ABV8XK23_9DEIO</name>
<dbReference type="InterPro" id="IPR011006">
    <property type="entry name" value="CheY-like_superfamily"/>
</dbReference>
<evidence type="ECO:0000256" key="1">
    <source>
        <dbReference type="PROSITE-ProRule" id="PRU00169"/>
    </source>
</evidence>
<accession>A0ABV8XK23</accession>
<dbReference type="PROSITE" id="PS50110">
    <property type="entry name" value="RESPONSE_REGULATORY"/>
    <property type="match status" value="1"/>
</dbReference>
<keyword evidence="1" id="KW-0597">Phosphoprotein</keyword>
<dbReference type="InterPro" id="IPR001789">
    <property type="entry name" value="Sig_transdc_resp-reg_receiver"/>
</dbReference>
<keyword evidence="4" id="KW-1185">Reference proteome</keyword>
<reference evidence="4" key="1">
    <citation type="journal article" date="2019" name="Int. J. Syst. Evol. Microbiol.">
        <title>The Global Catalogue of Microorganisms (GCM) 10K type strain sequencing project: providing services to taxonomists for standard genome sequencing and annotation.</title>
        <authorList>
            <consortium name="The Broad Institute Genomics Platform"/>
            <consortium name="The Broad Institute Genome Sequencing Center for Infectious Disease"/>
            <person name="Wu L."/>
            <person name="Ma J."/>
        </authorList>
    </citation>
    <scope>NUCLEOTIDE SEQUENCE [LARGE SCALE GENOMIC DNA]</scope>
    <source>
        <strain evidence="4">CCUG 56029</strain>
    </source>
</reference>
<sequence length="126" mass="13316">MKRILLIEDQMTDALLLQEWLFDAGVTWEVHEVATFAAAQAAWAAGPFDAMLLDLDLPDGYGLELLERALTLAGHVPVVVLSGNADPGLSASVRALGGAGQVLKGEAQLGALLSLLDLLWSGAPRR</sequence>
<dbReference type="SMART" id="SM00448">
    <property type="entry name" value="REC"/>
    <property type="match status" value="1"/>
</dbReference>
<evidence type="ECO:0000313" key="3">
    <source>
        <dbReference type="EMBL" id="MFC4425052.1"/>
    </source>
</evidence>
<feature type="modified residue" description="4-aspartylphosphate" evidence="1">
    <location>
        <position position="54"/>
    </location>
</feature>
<evidence type="ECO:0000259" key="2">
    <source>
        <dbReference type="PROSITE" id="PS50110"/>
    </source>
</evidence>
<comment type="caution">
    <text evidence="3">The sequence shown here is derived from an EMBL/GenBank/DDBJ whole genome shotgun (WGS) entry which is preliminary data.</text>
</comment>
<evidence type="ECO:0000313" key="4">
    <source>
        <dbReference type="Proteomes" id="UP001595998"/>
    </source>
</evidence>
<dbReference type="EMBL" id="JBHSEH010000004">
    <property type="protein sequence ID" value="MFC4425052.1"/>
    <property type="molecule type" value="Genomic_DNA"/>
</dbReference>
<feature type="domain" description="Response regulatory" evidence="2">
    <location>
        <begin position="3"/>
        <end position="119"/>
    </location>
</feature>
<gene>
    <name evidence="3" type="ORF">ACFOZ9_02435</name>
</gene>